<dbReference type="InterPro" id="IPR055259">
    <property type="entry name" value="YkvP/CgeB_Glyco_trans-like"/>
</dbReference>
<feature type="domain" description="Spore protein YkvP/CgeB glycosyl transferase-like" evidence="1">
    <location>
        <begin position="221"/>
        <end position="353"/>
    </location>
</feature>
<keyword evidence="3" id="KW-1185">Reference proteome</keyword>
<protein>
    <submittedName>
        <fullName evidence="2">Glycosyltransferase</fullName>
    </submittedName>
</protein>
<comment type="caution">
    <text evidence="2">The sequence shown here is derived from an EMBL/GenBank/DDBJ whole genome shotgun (WGS) entry which is preliminary data.</text>
</comment>
<evidence type="ECO:0000313" key="2">
    <source>
        <dbReference type="EMBL" id="MFH0252854.1"/>
    </source>
</evidence>
<dbReference type="Proteomes" id="UP001607157">
    <property type="component" value="Unassembled WGS sequence"/>
</dbReference>
<sequence>MIGRLRLKLRRRQHAKRRAGELRAPFDLAARRRVLFLAVDHPIPQSQLFGFHHYADRFRDMWDAEFREIPVDGTLDAELVKRATTICIQTNFDISDDALAAILAQIDAHNPGARRVYLDWFAPTDLRLAERVGPHVDAYVSKHVLRDRSQYGEPTFGDTTLMDHYGKAHGLDHETREFIIPKGFLKKIYVGPSFLTADFMLPKFARGRMPRGPRPADLHARIAVEGTPWYRAMRQGCAEAVSRLEGVRAVTGTGIPHARFLRELRASKMCFCPFGYGEVCWRDYEAILCGAALVKQDMSHVETAPDIFIPDETYVPVKWDMSDFEPRVRDLLADHVKRKRIARNAFEVLHDYARSDAFVAQMAPALFGDEAK</sequence>
<proteinExistence type="predicted"/>
<evidence type="ECO:0000259" key="1">
    <source>
        <dbReference type="Pfam" id="PF13524"/>
    </source>
</evidence>
<reference evidence="2 3" key="1">
    <citation type="submission" date="2024-10" db="EMBL/GenBank/DDBJ databases">
        <authorList>
            <person name="Yang X.-N."/>
        </authorList>
    </citation>
    <scope>NUCLEOTIDE SEQUENCE [LARGE SCALE GENOMIC DNA]</scope>
    <source>
        <strain evidence="2 3">CAU 1059</strain>
    </source>
</reference>
<dbReference type="EMBL" id="JBIHMM010000001">
    <property type="protein sequence ID" value="MFH0252854.1"/>
    <property type="molecule type" value="Genomic_DNA"/>
</dbReference>
<evidence type="ECO:0000313" key="3">
    <source>
        <dbReference type="Proteomes" id="UP001607157"/>
    </source>
</evidence>
<accession>A0ABW7I3W2</accession>
<dbReference type="Pfam" id="PF13524">
    <property type="entry name" value="Glyco_trans_1_2"/>
    <property type="match status" value="1"/>
</dbReference>
<name>A0ABW7I3W2_9RHOB</name>
<organism evidence="2 3">
    <name type="scientific">Roseovarius aquimarinus</name>
    <dbReference type="NCBI Taxonomy" id="1229156"/>
    <lineage>
        <taxon>Bacteria</taxon>
        <taxon>Pseudomonadati</taxon>
        <taxon>Pseudomonadota</taxon>
        <taxon>Alphaproteobacteria</taxon>
        <taxon>Rhodobacterales</taxon>
        <taxon>Roseobacteraceae</taxon>
        <taxon>Roseovarius</taxon>
    </lineage>
</organism>
<gene>
    <name evidence="2" type="ORF">ACGRVM_03050</name>
</gene>
<dbReference type="RefSeq" id="WP_377168821.1">
    <property type="nucleotide sequence ID" value="NZ_JBHTJC010000001.1"/>
</dbReference>